<gene>
    <name evidence="5 8" type="primary">frr</name>
    <name evidence="8" type="ORF">H9737_04195</name>
</gene>
<evidence type="ECO:0000256" key="6">
    <source>
        <dbReference type="SAM" id="Coils"/>
    </source>
</evidence>
<dbReference type="GO" id="GO:0043023">
    <property type="term" value="F:ribosomal large subunit binding"/>
    <property type="evidence" value="ECO:0007669"/>
    <property type="project" value="TreeGrafter"/>
</dbReference>
<reference evidence="8" key="1">
    <citation type="journal article" date="2021" name="PeerJ">
        <title>Extensive microbial diversity within the chicken gut microbiome revealed by metagenomics and culture.</title>
        <authorList>
            <person name="Gilroy R."/>
            <person name="Ravi A."/>
            <person name="Getino M."/>
            <person name="Pursley I."/>
            <person name="Horton D.L."/>
            <person name="Alikhan N.F."/>
            <person name="Baker D."/>
            <person name="Gharbi K."/>
            <person name="Hall N."/>
            <person name="Watson M."/>
            <person name="Adriaenssens E.M."/>
            <person name="Foster-Nyarko E."/>
            <person name="Jarju S."/>
            <person name="Secka A."/>
            <person name="Antonio M."/>
            <person name="Oren A."/>
            <person name="Chaudhuri R.R."/>
            <person name="La Ragione R."/>
            <person name="Hildebrand F."/>
            <person name="Pallen M.J."/>
        </authorList>
    </citation>
    <scope>NUCLEOTIDE SEQUENCE</scope>
    <source>
        <strain evidence="8">26628</strain>
    </source>
</reference>
<dbReference type="InterPro" id="IPR002661">
    <property type="entry name" value="Ribosome_recyc_fac"/>
</dbReference>
<dbReference type="CDD" id="cd00520">
    <property type="entry name" value="RRF"/>
    <property type="match status" value="1"/>
</dbReference>
<comment type="function">
    <text evidence="5">Responsible for the release of ribosomes from messenger RNA at the termination of protein biosynthesis. May increase the efficiency of translation by recycling ribosomes from one round of translation to another.</text>
</comment>
<evidence type="ECO:0000259" key="7">
    <source>
        <dbReference type="Pfam" id="PF01765"/>
    </source>
</evidence>
<sequence>MIDNEKVQELQLVLEEKLEKTASVLQEEYANIRAGRANPHVLDKITVDYYGTPSPLNQVGNISVADAKCLVISPWDASLLKNIEKAILQSNIGLNPTNDGKVIRLIFPDMTEERRRDIAKQIKGLAEDAKVAVRNVRRDTMDGLKKLKNGKEISEDECASAEKDVEKLVSKAIERIEKLTAEKEKEIMSV</sequence>
<keyword evidence="3 5" id="KW-0963">Cytoplasm</keyword>
<evidence type="ECO:0000256" key="3">
    <source>
        <dbReference type="ARBA" id="ARBA00022490"/>
    </source>
</evidence>
<dbReference type="NCBIfam" id="TIGR00496">
    <property type="entry name" value="frr"/>
    <property type="match status" value="1"/>
</dbReference>
<evidence type="ECO:0000256" key="1">
    <source>
        <dbReference type="ARBA" id="ARBA00004496"/>
    </source>
</evidence>
<dbReference type="AlphaFoldDB" id="A0A9D1VUK6"/>
<evidence type="ECO:0000256" key="5">
    <source>
        <dbReference type="HAMAP-Rule" id="MF_00040"/>
    </source>
</evidence>
<dbReference type="EMBL" id="DXFD01000061">
    <property type="protein sequence ID" value="HIX46875.1"/>
    <property type="molecule type" value="Genomic_DNA"/>
</dbReference>
<comment type="similarity">
    <text evidence="2 5">Belongs to the RRF family.</text>
</comment>
<dbReference type="PANTHER" id="PTHR20982">
    <property type="entry name" value="RIBOSOME RECYCLING FACTOR"/>
    <property type="match status" value="1"/>
</dbReference>
<dbReference type="InterPro" id="IPR036191">
    <property type="entry name" value="RRF_sf"/>
</dbReference>
<dbReference type="PANTHER" id="PTHR20982:SF3">
    <property type="entry name" value="MITOCHONDRIAL RIBOSOME RECYCLING FACTOR PSEUDO 1"/>
    <property type="match status" value="1"/>
</dbReference>
<protein>
    <recommendedName>
        <fullName evidence="5">Ribosome-recycling factor</fullName>
        <shortName evidence="5">RRF</shortName>
    </recommendedName>
    <alternativeName>
        <fullName evidence="5">Ribosome-releasing factor</fullName>
    </alternativeName>
</protein>
<comment type="subcellular location">
    <subcellularLocation>
        <location evidence="1 5">Cytoplasm</location>
    </subcellularLocation>
</comment>
<evidence type="ECO:0000313" key="9">
    <source>
        <dbReference type="Proteomes" id="UP000824249"/>
    </source>
</evidence>
<evidence type="ECO:0000313" key="8">
    <source>
        <dbReference type="EMBL" id="HIX46875.1"/>
    </source>
</evidence>
<dbReference type="GO" id="GO:0005737">
    <property type="term" value="C:cytoplasm"/>
    <property type="evidence" value="ECO:0007669"/>
    <property type="project" value="UniProtKB-SubCell"/>
</dbReference>
<reference evidence="8" key="2">
    <citation type="submission" date="2021-04" db="EMBL/GenBank/DDBJ databases">
        <authorList>
            <person name="Gilroy R."/>
        </authorList>
    </citation>
    <scope>NUCLEOTIDE SEQUENCE</scope>
    <source>
        <strain evidence="8">26628</strain>
    </source>
</reference>
<dbReference type="FunFam" id="1.10.132.20:FF:000001">
    <property type="entry name" value="Ribosome-recycling factor"/>
    <property type="match status" value="1"/>
</dbReference>
<dbReference type="Pfam" id="PF01765">
    <property type="entry name" value="RRF"/>
    <property type="match status" value="1"/>
</dbReference>
<dbReference type="InterPro" id="IPR023584">
    <property type="entry name" value="Ribosome_recyc_fac_dom"/>
</dbReference>
<dbReference type="Proteomes" id="UP000824249">
    <property type="component" value="Unassembled WGS sequence"/>
</dbReference>
<accession>A0A9D1VUK6</accession>
<keyword evidence="6" id="KW-0175">Coiled coil</keyword>
<feature type="domain" description="Ribosome recycling factor" evidence="7">
    <location>
        <begin position="25"/>
        <end position="188"/>
    </location>
</feature>
<dbReference type="Gene3D" id="1.10.132.20">
    <property type="entry name" value="Ribosome-recycling factor"/>
    <property type="match status" value="1"/>
</dbReference>
<dbReference type="GO" id="GO:0006415">
    <property type="term" value="P:translational termination"/>
    <property type="evidence" value="ECO:0007669"/>
    <property type="project" value="UniProtKB-UniRule"/>
</dbReference>
<feature type="coiled-coil region" evidence="6">
    <location>
        <begin position="144"/>
        <end position="182"/>
    </location>
</feature>
<evidence type="ECO:0000256" key="4">
    <source>
        <dbReference type="ARBA" id="ARBA00022917"/>
    </source>
</evidence>
<dbReference type="FunFam" id="3.30.1360.40:FF:000001">
    <property type="entry name" value="Ribosome-recycling factor"/>
    <property type="match status" value="1"/>
</dbReference>
<dbReference type="Gene3D" id="3.30.1360.40">
    <property type="match status" value="1"/>
</dbReference>
<dbReference type="HAMAP" id="MF_00040">
    <property type="entry name" value="RRF"/>
    <property type="match status" value="1"/>
</dbReference>
<evidence type="ECO:0000256" key="2">
    <source>
        <dbReference type="ARBA" id="ARBA00005912"/>
    </source>
</evidence>
<keyword evidence="4 5" id="KW-0648">Protein biosynthesis</keyword>
<proteinExistence type="inferred from homology"/>
<organism evidence="8 9">
    <name type="scientific">Candidatus Borkfalkia faecigallinarum</name>
    <dbReference type="NCBI Taxonomy" id="2838509"/>
    <lineage>
        <taxon>Bacteria</taxon>
        <taxon>Bacillati</taxon>
        <taxon>Bacillota</taxon>
        <taxon>Clostridia</taxon>
        <taxon>Christensenellales</taxon>
        <taxon>Christensenellaceae</taxon>
        <taxon>Candidatus Borkfalkia</taxon>
    </lineage>
</organism>
<name>A0A9D1VUK6_9FIRM</name>
<dbReference type="SUPFAM" id="SSF55194">
    <property type="entry name" value="Ribosome recycling factor, RRF"/>
    <property type="match status" value="1"/>
</dbReference>
<comment type="caution">
    <text evidence="8">The sequence shown here is derived from an EMBL/GenBank/DDBJ whole genome shotgun (WGS) entry which is preliminary data.</text>
</comment>